<feature type="domain" description="FAD-binding" evidence="6">
    <location>
        <begin position="32"/>
        <end position="387"/>
    </location>
</feature>
<dbReference type="eggNOG" id="KOG2614">
    <property type="taxonomic scope" value="Eukaryota"/>
</dbReference>
<dbReference type="InterPro" id="IPR002938">
    <property type="entry name" value="FAD-bd"/>
</dbReference>
<dbReference type="EMBL" id="KE148148">
    <property type="protein sequence ID" value="EPE08701.1"/>
    <property type="molecule type" value="Genomic_DNA"/>
</dbReference>
<dbReference type="OMA" id="TIMSPKH"/>
<evidence type="ECO:0000256" key="5">
    <source>
        <dbReference type="ARBA" id="ARBA00023033"/>
    </source>
</evidence>
<dbReference type="Pfam" id="PF01494">
    <property type="entry name" value="FAD_binding_3"/>
    <property type="match status" value="1"/>
</dbReference>
<organism evidence="7 8">
    <name type="scientific">Ophiostoma piceae (strain UAMH 11346)</name>
    <name type="common">Sap stain fungus</name>
    <dbReference type="NCBI Taxonomy" id="1262450"/>
    <lineage>
        <taxon>Eukaryota</taxon>
        <taxon>Fungi</taxon>
        <taxon>Dikarya</taxon>
        <taxon>Ascomycota</taxon>
        <taxon>Pezizomycotina</taxon>
        <taxon>Sordariomycetes</taxon>
        <taxon>Sordariomycetidae</taxon>
        <taxon>Ophiostomatales</taxon>
        <taxon>Ophiostomataceae</taxon>
        <taxon>Ophiostoma</taxon>
    </lineage>
</organism>
<dbReference type="Proteomes" id="UP000016923">
    <property type="component" value="Unassembled WGS sequence"/>
</dbReference>
<dbReference type="VEuPathDB" id="FungiDB:F503_04288"/>
<dbReference type="GO" id="GO:0004497">
    <property type="term" value="F:monooxygenase activity"/>
    <property type="evidence" value="ECO:0007669"/>
    <property type="project" value="UniProtKB-KW"/>
</dbReference>
<evidence type="ECO:0000256" key="1">
    <source>
        <dbReference type="ARBA" id="ARBA00007992"/>
    </source>
</evidence>
<evidence type="ECO:0000256" key="2">
    <source>
        <dbReference type="ARBA" id="ARBA00022630"/>
    </source>
</evidence>
<dbReference type="InterPro" id="IPR036188">
    <property type="entry name" value="FAD/NAD-bd_sf"/>
</dbReference>
<keyword evidence="3" id="KW-0274">FAD</keyword>
<keyword evidence="5" id="KW-0503">Monooxygenase</keyword>
<dbReference type="GO" id="GO:0071949">
    <property type="term" value="F:FAD binding"/>
    <property type="evidence" value="ECO:0007669"/>
    <property type="project" value="InterPro"/>
</dbReference>
<keyword evidence="8" id="KW-1185">Reference proteome</keyword>
<proteinExistence type="inferred from homology"/>
<keyword evidence="2" id="KW-0285">Flavoprotein</keyword>
<sequence length="437" mass="48304">MLYTSSHILIKSSSYHILVLSTCKHFRPNMSNVAIIGAGLSGLTLALALHQQGIASTVYESRPTPLDIGGAVMLSPNALRILDALGIYSVVAPRGYSFDRLDFRDGDENVTETYEFGSMEKYGYSGMRIYRYELINALVAALQENGIAIKYGHKFSHIASEEDSSGVSFAFVDGSTETANLLVGADGIHSTVRKHMYPDLETRFLGMAGITAAVPTAQLKLPTDGSYHIPVTIMTPAHGAFVIAPQHSDGSEVLIGKQRRVLEHERSQWERAAVDKEEAIAFLQKDAEFFPDVVQNAVSQISLDKINVWPFYMVPKLDRWASPSRRVIILGDAAHAIPPSAGQGINQALEDVYTLALLLGRAGEIRDPQASLDFWQQYRQARIDRVLALNHQIDLRRMPVGDSAITTGVSREPFDLNWLYKPDFKKDVGEWVASQKN</sequence>
<reference evidence="7 8" key="1">
    <citation type="journal article" date="2013" name="BMC Genomics">
        <title>The genome and transcriptome of the pine saprophyte Ophiostoma piceae, and a comparison with the bark beetle-associated pine pathogen Grosmannia clavigera.</title>
        <authorList>
            <person name="Haridas S."/>
            <person name="Wang Y."/>
            <person name="Lim L."/>
            <person name="Massoumi Alamouti S."/>
            <person name="Jackman S."/>
            <person name="Docking R."/>
            <person name="Robertson G."/>
            <person name="Birol I."/>
            <person name="Bohlmann J."/>
            <person name="Breuil C."/>
        </authorList>
    </citation>
    <scope>NUCLEOTIDE SEQUENCE [LARGE SCALE GENOMIC DNA]</scope>
    <source>
        <strain evidence="7 8">UAMH 11346</strain>
    </source>
</reference>
<dbReference type="HOGENOM" id="CLU_009665_19_5_1"/>
<dbReference type="PANTHER" id="PTHR13789:SF316">
    <property type="entry name" value="FAD-BINDING DOMAIN-CONTAINING PROTEIN"/>
    <property type="match status" value="1"/>
</dbReference>
<dbReference type="Gene3D" id="3.50.50.60">
    <property type="entry name" value="FAD/NAD(P)-binding domain"/>
    <property type="match status" value="1"/>
</dbReference>
<accession>S3C9W9</accession>
<keyword evidence="4" id="KW-0560">Oxidoreductase</keyword>
<comment type="similarity">
    <text evidence="1">Belongs to the paxM FAD-dependent monooxygenase family.</text>
</comment>
<evidence type="ECO:0000259" key="6">
    <source>
        <dbReference type="Pfam" id="PF01494"/>
    </source>
</evidence>
<dbReference type="FunFam" id="3.50.50.60:FF:000156">
    <property type="entry name" value="Salicylate hydroxylase, putative"/>
    <property type="match status" value="1"/>
</dbReference>
<evidence type="ECO:0000256" key="3">
    <source>
        <dbReference type="ARBA" id="ARBA00022827"/>
    </source>
</evidence>
<name>S3C9W9_OPHP1</name>
<evidence type="ECO:0000256" key="4">
    <source>
        <dbReference type="ARBA" id="ARBA00023002"/>
    </source>
</evidence>
<dbReference type="AlphaFoldDB" id="S3C9W9"/>
<protein>
    <submittedName>
        <fullName evidence="7">Fad dependent oxidoreductase</fullName>
    </submittedName>
</protein>
<dbReference type="PRINTS" id="PR00420">
    <property type="entry name" value="RNGMNOXGNASE"/>
</dbReference>
<gene>
    <name evidence="7" type="ORF">F503_04288</name>
</gene>
<evidence type="ECO:0000313" key="8">
    <source>
        <dbReference type="Proteomes" id="UP000016923"/>
    </source>
</evidence>
<dbReference type="STRING" id="1262450.S3C9W9"/>
<dbReference type="InterPro" id="IPR050493">
    <property type="entry name" value="FAD-dep_Monooxygenase_BioMet"/>
</dbReference>
<dbReference type="PANTHER" id="PTHR13789">
    <property type="entry name" value="MONOOXYGENASE"/>
    <property type="match status" value="1"/>
</dbReference>
<dbReference type="SUPFAM" id="SSF51905">
    <property type="entry name" value="FAD/NAD(P)-binding domain"/>
    <property type="match status" value="1"/>
</dbReference>
<evidence type="ECO:0000313" key="7">
    <source>
        <dbReference type="EMBL" id="EPE08701.1"/>
    </source>
</evidence>
<dbReference type="OrthoDB" id="16820at2759"/>